<gene>
    <name evidence="8" type="ORF">GP480_00610</name>
</gene>
<protein>
    <recommendedName>
        <fullName evidence="6">Protein HflC</fullName>
    </recommendedName>
</protein>
<evidence type="ECO:0000256" key="5">
    <source>
        <dbReference type="ARBA" id="ARBA00023136"/>
    </source>
</evidence>
<keyword evidence="4" id="KW-1133">Transmembrane helix</keyword>
<dbReference type="SUPFAM" id="SSF117892">
    <property type="entry name" value="Band 7/SPFH domain"/>
    <property type="match status" value="1"/>
</dbReference>
<proteinExistence type="inferred from homology"/>
<dbReference type="Proteomes" id="UP000464912">
    <property type="component" value="Chromosome"/>
</dbReference>
<organism evidence="8 9">
    <name type="scientific">Neorickettsia findlayensis</name>
    <dbReference type="NCBI Taxonomy" id="2686014"/>
    <lineage>
        <taxon>Bacteria</taxon>
        <taxon>Pseudomonadati</taxon>
        <taxon>Pseudomonadota</taxon>
        <taxon>Alphaproteobacteria</taxon>
        <taxon>Rickettsiales</taxon>
        <taxon>Anaplasmataceae</taxon>
        <taxon>Neorickettsia</taxon>
    </lineage>
</organism>
<dbReference type="InterPro" id="IPR001107">
    <property type="entry name" value="Band_7"/>
</dbReference>
<accession>A0A6P1GAL2</accession>
<dbReference type="PANTHER" id="PTHR42911:SF1">
    <property type="entry name" value="MODULATOR OF FTSH PROTEASE HFLC"/>
    <property type="match status" value="1"/>
</dbReference>
<dbReference type="Gene3D" id="3.30.479.30">
    <property type="entry name" value="Band 7 domain"/>
    <property type="match status" value="1"/>
</dbReference>
<dbReference type="GO" id="GO:0006508">
    <property type="term" value="P:proteolysis"/>
    <property type="evidence" value="ECO:0007669"/>
    <property type="project" value="UniProtKB-KW"/>
</dbReference>
<keyword evidence="5" id="KW-0472">Membrane</keyword>
<dbReference type="KEGG" id="nef:GP480_00610"/>
<evidence type="ECO:0000256" key="4">
    <source>
        <dbReference type="ARBA" id="ARBA00022989"/>
    </source>
</evidence>
<feature type="domain" description="Band 7" evidence="7">
    <location>
        <begin position="17"/>
        <end position="180"/>
    </location>
</feature>
<dbReference type="PIRSF" id="PIRSF005651">
    <property type="entry name" value="HflC"/>
    <property type="match status" value="1"/>
</dbReference>
<name>A0A6P1GAL2_9RICK</name>
<evidence type="ECO:0000256" key="2">
    <source>
        <dbReference type="ARBA" id="ARBA00007862"/>
    </source>
</evidence>
<evidence type="ECO:0000313" key="9">
    <source>
        <dbReference type="Proteomes" id="UP000464912"/>
    </source>
</evidence>
<dbReference type="GO" id="GO:0016020">
    <property type="term" value="C:membrane"/>
    <property type="evidence" value="ECO:0007669"/>
    <property type="project" value="UniProtKB-SubCell"/>
</dbReference>
<dbReference type="EMBL" id="CP047224">
    <property type="protein sequence ID" value="QHD64971.1"/>
    <property type="molecule type" value="Genomic_DNA"/>
</dbReference>
<dbReference type="AlphaFoldDB" id="A0A6P1GAL2"/>
<comment type="function">
    <text evidence="6">HflC and HflK could regulate a protease.</text>
</comment>
<dbReference type="PRINTS" id="PR00721">
    <property type="entry name" value="STOMATIN"/>
</dbReference>
<dbReference type="CDD" id="cd03405">
    <property type="entry name" value="SPFH_HflC"/>
    <property type="match status" value="1"/>
</dbReference>
<evidence type="ECO:0000256" key="1">
    <source>
        <dbReference type="ARBA" id="ARBA00004167"/>
    </source>
</evidence>
<comment type="similarity">
    <text evidence="2 6">Belongs to the band 7/mec-2 family. HflC subfamily.</text>
</comment>
<dbReference type="InterPro" id="IPR001972">
    <property type="entry name" value="Stomatin_HflK_fam"/>
</dbReference>
<keyword evidence="8" id="KW-0645">Protease</keyword>
<evidence type="ECO:0000259" key="7">
    <source>
        <dbReference type="SMART" id="SM00244"/>
    </source>
</evidence>
<evidence type="ECO:0000313" key="8">
    <source>
        <dbReference type="EMBL" id="QHD64971.1"/>
    </source>
</evidence>
<dbReference type="GO" id="GO:0008233">
    <property type="term" value="F:peptidase activity"/>
    <property type="evidence" value="ECO:0007669"/>
    <property type="project" value="UniProtKB-KW"/>
</dbReference>
<comment type="subcellular location">
    <subcellularLocation>
        <location evidence="1">Membrane</location>
        <topology evidence="1">Single-pass membrane protein</topology>
    </subcellularLocation>
</comment>
<dbReference type="InterPro" id="IPR010200">
    <property type="entry name" value="HflC"/>
</dbReference>
<keyword evidence="9" id="KW-1185">Reference proteome</keyword>
<reference evidence="8 9" key="1">
    <citation type="journal article" date="2020" name="MBio">
        <title>Erratum for Teymournejad et al., 'Isolation and Molecular Analysis of a Novel Neorickettsia Species That Causes Potomac Horse Fever'.</title>
        <authorList>
            <person name="Teymournejad O."/>
            <person name="Lin M."/>
            <person name="Bekebrede H."/>
            <person name="Kamr A."/>
            <person name="Toribio R.E."/>
            <person name="Arroyo L.G."/>
            <person name="Baird J.D."/>
            <person name="Rikihisa Y."/>
        </authorList>
    </citation>
    <scope>NUCLEOTIDE SEQUENCE [LARGE SCALE GENOMIC DNA]</scope>
    <source>
        <strain evidence="8 9">Fin17</strain>
    </source>
</reference>
<keyword evidence="8" id="KW-0378">Hydrolase</keyword>
<dbReference type="Pfam" id="PF01145">
    <property type="entry name" value="Band_7"/>
    <property type="match status" value="1"/>
</dbReference>
<dbReference type="SMART" id="SM00244">
    <property type="entry name" value="PHB"/>
    <property type="match status" value="1"/>
</dbReference>
<reference evidence="8 9" key="2">
    <citation type="journal article" date="2020" name="MBio">
        <title>Isolation and Molecular Analysis of a Novel Neorickettsia Species That Causes Potomac Horse Fever.</title>
        <authorList>
            <person name="Teymournejad O."/>
            <person name="Lin M."/>
            <person name="Bekebrede H."/>
            <person name="Kamr A."/>
            <person name="Toribio R.E."/>
            <person name="Arroyo L.G."/>
            <person name="Baird J.D."/>
            <person name="Rikihisa Y."/>
        </authorList>
    </citation>
    <scope>NUCLEOTIDE SEQUENCE [LARGE SCALE GENOMIC DNA]</scope>
    <source>
        <strain evidence="8 9">Fin17</strain>
    </source>
</reference>
<dbReference type="InterPro" id="IPR036013">
    <property type="entry name" value="Band_7/SPFH_dom_sf"/>
</dbReference>
<dbReference type="RefSeq" id="WP_160094924.1">
    <property type="nucleotide sequence ID" value="NZ_CP047224.1"/>
</dbReference>
<evidence type="ECO:0000256" key="6">
    <source>
        <dbReference type="PIRNR" id="PIRNR005651"/>
    </source>
</evidence>
<dbReference type="PANTHER" id="PTHR42911">
    <property type="entry name" value="MODULATOR OF FTSH PROTEASE HFLC"/>
    <property type="match status" value="1"/>
</dbReference>
<keyword evidence="3" id="KW-0812">Transmembrane</keyword>
<evidence type="ECO:0000256" key="3">
    <source>
        <dbReference type="ARBA" id="ARBA00022692"/>
    </source>
</evidence>
<sequence>MKGVLAAILGFFLLLNLSVFVVPEGHSAIVLQFGEVITESPLEPGLHFKIPFINKVIVMDTRIQDLSSDSREVIAADQKRLIVSYYAKYKIIDPVQFYRSTRNIANLESRLGPVVEANMREQIGLVPLVSILTEERADVMNKIKLHSGNVASDFGVAVVDVRIKRTDLPEENSGAIFKRMQTEREKEAREIRAQGYQEAQKIIANADREKKVILTEAYAKAQSIKGEGDAEAAKLYAKAYAVDQDFYKFYRTIIAYRKAFDRGNTKFIINSNDKFLSTLKDVSDKK</sequence>